<dbReference type="EMBL" id="JASJQH010000210">
    <property type="protein sequence ID" value="KAK9765912.1"/>
    <property type="molecule type" value="Genomic_DNA"/>
</dbReference>
<protein>
    <recommendedName>
        <fullName evidence="1">YCII-related domain-containing protein</fullName>
    </recommendedName>
</protein>
<dbReference type="PANTHER" id="PTHR33606:SF3">
    <property type="entry name" value="PROTEIN YCII"/>
    <property type="match status" value="1"/>
</dbReference>
<sequence>MSFAGLKQSIKHLGILAPKRGLSSCTPTSRQFLVIAKDFSDKEALSRRMASREEHLDNARELYSVDTILAGGAIFSEEGENGKMIGSCLVYEAENSEAVKKMIAKDPYIKGKVWDKIDIYPLKLALPFKA</sequence>
<dbReference type="InterPro" id="IPR005545">
    <property type="entry name" value="YCII"/>
</dbReference>
<evidence type="ECO:0000313" key="3">
    <source>
        <dbReference type="Proteomes" id="UP001479436"/>
    </source>
</evidence>
<name>A0ABR2WWK8_9FUNG</name>
<dbReference type="InterPro" id="IPR051807">
    <property type="entry name" value="Sec-metab_biosynth-assoc"/>
</dbReference>
<gene>
    <name evidence="2" type="ORF">K7432_005380</name>
</gene>
<feature type="domain" description="YCII-related" evidence="1">
    <location>
        <begin position="33"/>
        <end position="122"/>
    </location>
</feature>
<dbReference type="Proteomes" id="UP001479436">
    <property type="component" value="Unassembled WGS sequence"/>
</dbReference>
<evidence type="ECO:0000259" key="1">
    <source>
        <dbReference type="Pfam" id="PF03795"/>
    </source>
</evidence>
<dbReference type="InterPro" id="IPR011008">
    <property type="entry name" value="Dimeric_a/b-barrel"/>
</dbReference>
<accession>A0ABR2WWK8</accession>
<proteinExistence type="predicted"/>
<reference evidence="2 3" key="1">
    <citation type="submission" date="2023-04" db="EMBL/GenBank/DDBJ databases">
        <title>Genome of Basidiobolus ranarum AG-B5.</title>
        <authorList>
            <person name="Stajich J.E."/>
            <person name="Carter-House D."/>
            <person name="Gryganskyi A."/>
        </authorList>
    </citation>
    <scope>NUCLEOTIDE SEQUENCE [LARGE SCALE GENOMIC DNA]</scope>
    <source>
        <strain evidence="2 3">AG-B5</strain>
    </source>
</reference>
<comment type="caution">
    <text evidence="2">The sequence shown here is derived from an EMBL/GenBank/DDBJ whole genome shotgun (WGS) entry which is preliminary data.</text>
</comment>
<organism evidence="2 3">
    <name type="scientific">Basidiobolus ranarum</name>
    <dbReference type="NCBI Taxonomy" id="34480"/>
    <lineage>
        <taxon>Eukaryota</taxon>
        <taxon>Fungi</taxon>
        <taxon>Fungi incertae sedis</taxon>
        <taxon>Zoopagomycota</taxon>
        <taxon>Entomophthoromycotina</taxon>
        <taxon>Basidiobolomycetes</taxon>
        <taxon>Basidiobolales</taxon>
        <taxon>Basidiobolaceae</taxon>
        <taxon>Basidiobolus</taxon>
    </lineage>
</organism>
<dbReference type="PANTHER" id="PTHR33606">
    <property type="entry name" value="PROTEIN YCII"/>
    <property type="match status" value="1"/>
</dbReference>
<evidence type="ECO:0000313" key="2">
    <source>
        <dbReference type="EMBL" id="KAK9765912.1"/>
    </source>
</evidence>
<dbReference type="SUPFAM" id="SSF54909">
    <property type="entry name" value="Dimeric alpha+beta barrel"/>
    <property type="match status" value="1"/>
</dbReference>
<keyword evidence="3" id="KW-1185">Reference proteome</keyword>
<dbReference type="Pfam" id="PF03795">
    <property type="entry name" value="YCII"/>
    <property type="match status" value="1"/>
</dbReference>
<dbReference type="Gene3D" id="3.30.70.1060">
    <property type="entry name" value="Dimeric alpha+beta barrel"/>
    <property type="match status" value="1"/>
</dbReference>